<reference evidence="1 2" key="1">
    <citation type="submission" date="2014-06" db="EMBL/GenBank/DDBJ databases">
        <authorList>
            <person name="Bishop-Lilly K.A."/>
            <person name="Broomall S.M."/>
            <person name="Chain P.S."/>
            <person name="Chertkov O."/>
            <person name="Coyne S.R."/>
            <person name="Daligault H.E."/>
            <person name="Davenport K.W."/>
            <person name="Erkkila T."/>
            <person name="Frey K.G."/>
            <person name="Gibbons H.S."/>
            <person name="Gu W."/>
            <person name="Jaissle J."/>
            <person name="Johnson S.L."/>
            <person name="Koroleva G.I."/>
            <person name="Ladner J.T."/>
            <person name="Lo C.-C."/>
            <person name="Minogue T.D."/>
            <person name="Munk C."/>
            <person name="Palacios G.F."/>
            <person name="Redden C.L."/>
            <person name="Rosenzweig C.N."/>
            <person name="Scholz M.B."/>
            <person name="Teshima H."/>
            <person name="Xu Y."/>
        </authorList>
    </citation>
    <scope>NUCLEOTIDE SEQUENCE [LARGE SCALE GENOMIC DNA]</scope>
    <source>
        <strain evidence="1 2">DWS 37UF10B-2</strain>
    </source>
</reference>
<comment type="caution">
    <text evidence="1">The sequence shown here is derived from an EMBL/GenBank/DDBJ whole genome shotgun (WGS) entry which is preliminary data.</text>
</comment>
<organism evidence="1 2">
    <name type="scientific">Burkholderia cepacia</name>
    <name type="common">Pseudomonas cepacia</name>
    <dbReference type="NCBI Taxonomy" id="292"/>
    <lineage>
        <taxon>Bacteria</taxon>
        <taxon>Pseudomonadati</taxon>
        <taxon>Pseudomonadota</taxon>
        <taxon>Betaproteobacteria</taxon>
        <taxon>Burkholderiales</taxon>
        <taxon>Burkholderiaceae</taxon>
        <taxon>Burkholderia</taxon>
        <taxon>Burkholderia cepacia complex</taxon>
    </lineage>
</organism>
<dbReference type="AlphaFoldDB" id="A0AA89CJI0"/>
<evidence type="ECO:0000313" key="1">
    <source>
        <dbReference type="EMBL" id="KGC08209.1"/>
    </source>
</evidence>
<sequence>MAAPGRSTGPERGTHGGGIAAAGVAAYFALTNSFV</sequence>
<evidence type="ECO:0000313" key="2">
    <source>
        <dbReference type="Proteomes" id="UP000029575"/>
    </source>
</evidence>
<protein>
    <submittedName>
        <fullName evidence="1">Uncharacterized protein</fullName>
    </submittedName>
</protein>
<dbReference type="Proteomes" id="UP000029575">
    <property type="component" value="Unassembled WGS sequence"/>
</dbReference>
<dbReference type="EMBL" id="JPGD01000002">
    <property type="protein sequence ID" value="KGC08209.1"/>
    <property type="molecule type" value="Genomic_DNA"/>
</dbReference>
<accession>A0AA89CJI0</accession>
<proteinExistence type="predicted"/>
<gene>
    <name evidence="1" type="ORF">DM43_6033</name>
</gene>
<name>A0AA89CJI0_BURCE</name>